<reference evidence="5 6" key="1">
    <citation type="journal article" date="2015" name="Genome Biol. Evol.">
        <title>The genome of winter moth (Operophtera brumata) provides a genomic perspective on sexual dimorphism and phenology.</title>
        <authorList>
            <person name="Derks M.F."/>
            <person name="Smit S."/>
            <person name="Salis L."/>
            <person name="Schijlen E."/>
            <person name="Bossers A."/>
            <person name="Mateman C."/>
            <person name="Pijl A.S."/>
            <person name="de Ridder D."/>
            <person name="Groenen M.A."/>
            <person name="Visser M.E."/>
            <person name="Megens H.J."/>
        </authorList>
    </citation>
    <scope>NUCLEOTIDE SEQUENCE [LARGE SCALE GENOMIC DNA]</scope>
    <source>
        <strain evidence="5">WM2013NL</strain>
        <tissue evidence="5">Head and thorax</tissue>
    </source>
</reference>
<dbReference type="Gene3D" id="3.40.525.10">
    <property type="entry name" value="CRAL-TRIO lipid binding domain"/>
    <property type="match status" value="1"/>
</dbReference>
<dbReference type="PANTHER" id="PTHR46384:SF1">
    <property type="entry name" value="MOTILE SPERM DOMAIN-CONTAINING PROTEIN 2"/>
    <property type="match status" value="1"/>
</dbReference>
<dbReference type="EMBL" id="JTDY01003483">
    <property type="protein sequence ID" value="KOB69484.1"/>
    <property type="molecule type" value="Genomic_DNA"/>
</dbReference>
<evidence type="ECO:0000259" key="4">
    <source>
        <dbReference type="PROSITE" id="PS50202"/>
    </source>
</evidence>
<dbReference type="GO" id="GO:0140284">
    <property type="term" value="C:endoplasmic reticulum-endosome membrane contact site"/>
    <property type="evidence" value="ECO:0007669"/>
    <property type="project" value="TreeGrafter"/>
</dbReference>
<feature type="domain" description="CRAL-TRIO" evidence="3">
    <location>
        <begin position="76"/>
        <end position="232"/>
    </location>
</feature>
<feature type="region of interest" description="Disordered" evidence="1">
    <location>
        <begin position="253"/>
        <end position="277"/>
    </location>
</feature>
<evidence type="ECO:0000256" key="1">
    <source>
        <dbReference type="SAM" id="MobiDB-lite"/>
    </source>
</evidence>
<keyword evidence="2" id="KW-1133">Transmembrane helix</keyword>
<dbReference type="InterPro" id="IPR008962">
    <property type="entry name" value="PapD-like_sf"/>
</dbReference>
<dbReference type="AlphaFoldDB" id="A0A0L7L2G7"/>
<sequence>MATPADVRTIFEARLKEATLNPTELFHPLDLERSKDDKYLKRVLIHCEKDAKSASDMLWDICTWRKSNAVNDINENTIRLDYVKEGMFFPRGRDVDGSLMLILKSKMHVKGQKSFEDLKKIMIYWFDRLEREENGNKITMFFDMDGAGLSNMDMELIKYLISLFKLYYPNFLNYIVIFNMAWVLNAAFKVVKSLLPAKAIERMKFANKDTLKDIVAPEQALKCWGGKDDYVFEFVPENLSVSEHTPKKVTFAEQGDNQHSPGEMLRRNPNDNITFKSENDEVSGQFTITNMDESTISFKIRTTSPEKFRVRPSSGVLASGASQTVLIVVQAGFQLRTVTKDRFLVISVQIPKMDMTPKELADVWQNSTGSKQDEYRLKCNFPESELAINGNIVSSGNKIPEKPENLTNVLTNLQNNYEVLHNQVHTLKIFQLMTLVMTGVAVFLGYLIYKNTSGSDGYCERM</sequence>
<dbReference type="GO" id="GO:0012505">
    <property type="term" value="C:endomembrane system"/>
    <property type="evidence" value="ECO:0007669"/>
    <property type="project" value="TreeGrafter"/>
</dbReference>
<dbReference type="InterPro" id="IPR013783">
    <property type="entry name" value="Ig-like_fold"/>
</dbReference>
<dbReference type="InterPro" id="IPR000535">
    <property type="entry name" value="MSP_dom"/>
</dbReference>
<proteinExistence type="predicted"/>
<dbReference type="SUPFAM" id="SSF49354">
    <property type="entry name" value="PapD-like"/>
    <property type="match status" value="1"/>
</dbReference>
<dbReference type="InterPro" id="IPR001251">
    <property type="entry name" value="CRAL-TRIO_dom"/>
</dbReference>
<name>A0A0L7L2G7_OPEBR</name>
<evidence type="ECO:0000313" key="5">
    <source>
        <dbReference type="EMBL" id="KOB69484.1"/>
    </source>
</evidence>
<dbReference type="PANTHER" id="PTHR46384">
    <property type="entry name" value="MOTILE SPERM DOMAIN-CONTAINING PROTEIN 2"/>
    <property type="match status" value="1"/>
</dbReference>
<feature type="transmembrane region" description="Helical" evidence="2">
    <location>
        <begin position="171"/>
        <end position="195"/>
    </location>
</feature>
<comment type="caution">
    <text evidence="5">The sequence shown here is derived from an EMBL/GenBank/DDBJ whole genome shotgun (WGS) entry which is preliminary data.</text>
</comment>
<dbReference type="Pfam" id="PF00635">
    <property type="entry name" value="Motile_Sperm"/>
    <property type="match status" value="1"/>
</dbReference>
<feature type="transmembrane region" description="Helical" evidence="2">
    <location>
        <begin position="429"/>
        <end position="449"/>
    </location>
</feature>
<dbReference type="SUPFAM" id="SSF52087">
    <property type="entry name" value="CRAL/TRIO domain"/>
    <property type="match status" value="1"/>
</dbReference>
<keyword evidence="2" id="KW-0812">Transmembrane</keyword>
<dbReference type="SUPFAM" id="SSF46938">
    <property type="entry name" value="CRAL/TRIO N-terminal domain"/>
    <property type="match status" value="1"/>
</dbReference>
<dbReference type="Proteomes" id="UP000037510">
    <property type="component" value="Unassembled WGS sequence"/>
</dbReference>
<evidence type="ECO:0000256" key="2">
    <source>
        <dbReference type="SAM" id="Phobius"/>
    </source>
</evidence>
<dbReference type="InterPro" id="IPR036865">
    <property type="entry name" value="CRAL-TRIO_dom_sf"/>
</dbReference>
<dbReference type="PROSITE" id="PS50191">
    <property type="entry name" value="CRAL_TRIO"/>
    <property type="match status" value="1"/>
</dbReference>
<feature type="domain" description="MSP" evidence="4">
    <location>
        <begin position="264"/>
        <end position="382"/>
    </location>
</feature>
<gene>
    <name evidence="5" type="ORF">OBRU01_16735</name>
</gene>
<dbReference type="InterPro" id="IPR036273">
    <property type="entry name" value="CRAL/TRIO_N_dom_sf"/>
</dbReference>
<evidence type="ECO:0000259" key="3">
    <source>
        <dbReference type="PROSITE" id="PS50191"/>
    </source>
</evidence>
<evidence type="ECO:0000313" key="6">
    <source>
        <dbReference type="Proteomes" id="UP000037510"/>
    </source>
</evidence>
<organism evidence="5 6">
    <name type="scientific">Operophtera brumata</name>
    <name type="common">Winter moth</name>
    <name type="synonym">Phalaena brumata</name>
    <dbReference type="NCBI Taxonomy" id="104452"/>
    <lineage>
        <taxon>Eukaryota</taxon>
        <taxon>Metazoa</taxon>
        <taxon>Ecdysozoa</taxon>
        <taxon>Arthropoda</taxon>
        <taxon>Hexapoda</taxon>
        <taxon>Insecta</taxon>
        <taxon>Pterygota</taxon>
        <taxon>Neoptera</taxon>
        <taxon>Endopterygota</taxon>
        <taxon>Lepidoptera</taxon>
        <taxon>Glossata</taxon>
        <taxon>Ditrysia</taxon>
        <taxon>Geometroidea</taxon>
        <taxon>Geometridae</taxon>
        <taxon>Larentiinae</taxon>
        <taxon>Operophtera</taxon>
    </lineage>
</organism>
<dbReference type="SMART" id="SM00516">
    <property type="entry name" value="SEC14"/>
    <property type="match status" value="1"/>
</dbReference>
<dbReference type="Pfam" id="PF00650">
    <property type="entry name" value="CRAL_TRIO"/>
    <property type="match status" value="1"/>
</dbReference>
<dbReference type="InterPro" id="IPR053012">
    <property type="entry name" value="ER-organelle_contact"/>
</dbReference>
<protein>
    <submittedName>
        <fullName evidence="5">Motile sperm domain-containing protein</fullName>
    </submittedName>
</protein>
<dbReference type="CDD" id="cd00170">
    <property type="entry name" value="SEC14"/>
    <property type="match status" value="1"/>
</dbReference>
<dbReference type="STRING" id="104452.A0A0L7L2G7"/>
<dbReference type="PROSITE" id="PS50202">
    <property type="entry name" value="MSP"/>
    <property type="match status" value="1"/>
</dbReference>
<keyword evidence="6" id="KW-1185">Reference proteome</keyword>
<dbReference type="Gene3D" id="2.60.40.10">
    <property type="entry name" value="Immunoglobulins"/>
    <property type="match status" value="1"/>
</dbReference>
<accession>A0A0L7L2G7</accession>
<keyword evidence="2" id="KW-0472">Membrane</keyword>